<sequence>MADRTRFALVGTGNRGTTMWGRDLLAGWRPEVDLVGICDTNPLRAERARTMIGSNAPIYTDIETTLREAKPELVIVCTPDSTHDDIIIAALEAGCNVITEKPMTTTLEKIRRIRQAERRTGRRVDVSFNYRFAPTAHRLKSLLLDGAIGTLTSIDFHWYLDTLHGADYFRRWHAYAANSGSLFVHKATHHFDLLNWYVGADPESVSAFGQLRNYGAAGPFRGERCRTCPHADRCDYFFDITTDEFLETLYEDPSDLDGYVRDACVYREDIDIPDTMTANIRYENEVVVSYSLNTYMPIEGHHIAFNGTRGRIEIRQYERQPWETPKADEILLVHNFGGGVERISVPHAPGGHYGGDNLMRDVILRGAADPLGQRAGSRAGAMSVVTGIAAFQSARTGETVRIADLGGID</sequence>
<protein>
    <submittedName>
        <fullName evidence="3">Gfo/Idh/MocA family oxidoreductase</fullName>
    </submittedName>
</protein>
<dbReference type="InterPro" id="IPR000683">
    <property type="entry name" value="Gfo/Idh/MocA-like_OxRdtase_N"/>
</dbReference>
<evidence type="ECO:0000313" key="3">
    <source>
        <dbReference type="EMBL" id="RUT30058.1"/>
    </source>
</evidence>
<evidence type="ECO:0000313" key="4">
    <source>
        <dbReference type="Proteomes" id="UP000281547"/>
    </source>
</evidence>
<keyword evidence="4" id="KW-1185">Reference proteome</keyword>
<dbReference type="PANTHER" id="PTHR43377">
    <property type="entry name" value="BILIVERDIN REDUCTASE A"/>
    <property type="match status" value="1"/>
</dbReference>
<dbReference type="InterPro" id="IPR036291">
    <property type="entry name" value="NAD(P)-bd_dom_sf"/>
</dbReference>
<feature type="domain" description="Gfo/Idh/MocA-like oxidoreductase N-terminal" evidence="1">
    <location>
        <begin position="6"/>
        <end position="127"/>
    </location>
</feature>
<evidence type="ECO:0000259" key="1">
    <source>
        <dbReference type="Pfam" id="PF01408"/>
    </source>
</evidence>
<evidence type="ECO:0000259" key="2">
    <source>
        <dbReference type="Pfam" id="PF02894"/>
    </source>
</evidence>
<dbReference type="PANTHER" id="PTHR43377:SF2">
    <property type="entry name" value="BINDING ROSSMANN FOLD OXIDOREDUCTASE, PUTATIVE (AFU_ORTHOLOGUE AFUA_4G00560)-RELATED"/>
    <property type="match status" value="1"/>
</dbReference>
<reference evidence="3 4" key="1">
    <citation type="journal article" date="2016" name="Int. J. Syst. Evol. Microbiol.">
        <title>Arsenicitalea aurantiaca gen. nov., sp. nov., a new member of the family Hyphomicrobiaceae, isolated from high-arsenic sediment.</title>
        <authorList>
            <person name="Mu Y."/>
            <person name="Zhou L."/>
            <person name="Zeng X.C."/>
            <person name="Liu L."/>
            <person name="Pan Y."/>
            <person name="Chen X."/>
            <person name="Wang J."/>
            <person name="Li S."/>
            <person name="Li W.J."/>
            <person name="Wang Y."/>
        </authorList>
    </citation>
    <scope>NUCLEOTIDE SEQUENCE [LARGE SCALE GENOMIC DNA]</scope>
    <source>
        <strain evidence="3 4">42-50</strain>
    </source>
</reference>
<proteinExistence type="predicted"/>
<gene>
    <name evidence="3" type="ORF">EMQ25_12055</name>
</gene>
<dbReference type="SUPFAM" id="SSF51735">
    <property type="entry name" value="NAD(P)-binding Rossmann-fold domains"/>
    <property type="match status" value="1"/>
</dbReference>
<dbReference type="GO" id="GO:0000166">
    <property type="term" value="F:nucleotide binding"/>
    <property type="evidence" value="ECO:0007669"/>
    <property type="project" value="InterPro"/>
</dbReference>
<dbReference type="RefSeq" id="WP_127188838.1">
    <property type="nucleotide sequence ID" value="NZ_RZNJ01000004.1"/>
</dbReference>
<dbReference type="Gene3D" id="3.30.360.10">
    <property type="entry name" value="Dihydrodipicolinate Reductase, domain 2"/>
    <property type="match status" value="1"/>
</dbReference>
<dbReference type="EMBL" id="RZNJ01000004">
    <property type="protein sequence ID" value="RUT30058.1"/>
    <property type="molecule type" value="Genomic_DNA"/>
</dbReference>
<dbReference type="InterPro" id="IPR051450">
    <property type="entry name" value="Gfo/Idh/MocA_Oxidoreductases"/>
</dbReference>
<dbReference type="OrthoDB" id="9781031at2"/>
<dbReference type="AlphaFoldDB" id="A0A433X7N8"/>
<dbReference type="InterPro" id="IPR004104">
    <property type="entry name" value="Gfo/Idh/MocA-like_OxRdtase_C"/>
</dbReference>
<dbReference type="SUPFAM" id="SSF55347">
    <property type="entry name" value="Glyceraldehyde-3-phosphate dehydrogenase-like, C-terminal domain"/>
    <property type="match status" value="1"/>
</dbReference>
<feature type="domain" description="Gfo/Idh/MocA-like oxidoreductase C-terminal" evidence="2">
    <location>
        <begin position="140"/>
        <end position="401"/>
    </location>
</feature>
<comment type="caution">
    <text evidence="3">The sequence shown here is derived from an EMBL/GenBank/DDBJ whole genome shotgun (WGS) entry which is preliminary data.</text>
</comment>
<organism evidence="3 4">
    <name type="scientific">Arsenicitalea aurantiaca</name>
    <dbReference type="NCBI Taxonomy" id="1783274"/>
    <lineage>
        <taxon>Bacteria</taxon>
        <taxon>Pseudomonadati</taxon>
        <taxon>Pseudomonadota</taxon>
        <taxon>Alphaproteobacteria</taxon>
        <taxon>Hyphomicrobiales</taxon>
        <taxon>Devosiaceae</taxon>
        <taxon>Arsenicitalea</taxon>
    </lineage>
</organism>
<dbReference type="Pfam" id="PF02894">
    <property type="entry name" value="GFO_IDH_MocA_C"/>
    <property type="match status" value="1"/>
</dbReference>
<dbReference type="Gene3D" id="3.40.50.720">
    <property type="entry name" value="NAD(P)-binding Rossmann-like Domain"/>
    <property type="match status" value="1"/>
</dbReference>
<name>A0A433X7N8_9HYPH</name>
<dbReference type="Pfam" id="PF01408">
    <property type="entry name" value="GFO_IDH_MocA"/>
    <property type="match status" value="1"/>
</dbReference>
<dbReference type="Proteomes" id="UP000281547">
    <property type="component" value="Unassembled WGS sequence"/>
</dbReference>
<accession>A0A433X7N8</accession>